<accession>I0BHQ0</accession>
<evidence type="ECO:0000313" key="2">
    <source>
        <dbReference type="Proteomes" id="UP000007392"/>
    </source>
</evidence>
<proteinExistence type="predicted"/>
<sequence length="422" mass="45918">MGVRTKEALRELVRKTVRAVPITDAFTELYPEAFGSLMRWGLDGLLTSRALLEEAVRFHPGLTEEEARSLPRPAAAELVWQTLFLDRTPLSPACREVVAVLHALGWDGRRKRLSAWRYCYDDLTAADYLDLVFARSGVTTVCMLSDPLNDAEGQVWDRLHALDPRFNPVFSVDRLLRDWKKACACLRAKDYAAAEQLDNGTLEAVRSYLRYSIVRLNPLYLAASLPDGYAAGGASDADRLLRECILPVAGEAGIPLGIRLEAPEPLSGGSRRAQDGEGSADFSVLLELCRRHPGQKFLALVSGAELTLPELKAARCMPNLHLAGCAAAGTPGRGAAVRLQGCLDMLGLTMTPIYSGAEAADLLLPAWEQGRSLLESVLCERYAALADAGWSISAEDVERDAAELLGGAFWRFLGRPNPATGL</sequence>
<dbReference type="RefSeq" id="WP_016362572.1">
    <property type="nucleotide sequence ID" value="NC_017672.3"/>
</dbReference>
<dbReference type="HOGENOM" id="CLU_029823_0_0_9"/>
<dbReference type="AlphaFoldDB" id="I0BHQ0"/>
<dbReference type="Gene3D" id="3.20.20.140">
    <property type="entry name" value="Metal-dependent hydrolases"/>
    <property type="match status" value="1"/>
</dbReference>
<dbReference type="Gene3D" id="1.10.2020.10">
    <property type="entry name" value="uronate isomerase, domain 2, chain A"/>
    <property type="match status" value="1"/>
</dbReference>
<dbReference type="InterPro" id="IPR032466">
    <property type="entry name" value="Metal_Hydrolase"/>
</dbReference>
<dbReference type="OrthoDB" id="2370360at2"/>
<reference evidence="1 2" key="1">
    <citation type="submission" date="2013-06" db="EMBL/GenBank/DDBJ databases">
        <title>Complete genome sequence of Paenibacillus mucilaginosus K02.</title>
        <authorList>
            <person name="Xiao B."/>
            <person name="Sun L."/>
            <person name="Xiao L."/>
            <person name="Lian B."/>
        </authorList>
    </citation>
    <scope>NUCLEOTIDE SEQUENCE [LARGE SCALE GENOMIC DNA]</scope>
    <source>
        <strain evidence="1 2">K02</strain>
    </source>
</reference>
<name>I0BHQ0_9BACL</name>
<dbReference type="SUPFAM" id="SSF51556">
    <property type="entry name" value="Metallo-dependent hydrolases"/>
    <property type="match status" value="1"/>
</dbReference>
<evidence type="ECO:0000313" key="1">
    <source>
        <dbReference type="EMBL" id="AFH61897.2"/>
    </source>
</evidence>
<protein>
    <submittedName>
        <fullName evidence="1">Uncharacterized protein</fullName>
    </submittedName>
</protein>
<organism evidence="1 2">
    <name type="scientific">Paenibacillus mucilaginosus K02</name>
    <dbReference type="NCBI Taxonomy" id="997761"/>
    <lineage>
        <taxon>Bacteria</taxon>
        <taxon>Bacillati</taxon>
        <taxon>Bacillota</taxon>
        <taxon>Bacilli</taxon>
        <taxon>Bacillales</taxon>
        <taxon>Paenibacillaceae</taxon>
        <taxon>Paenibacillus</taxon>
    </lineage>
</organism>
<gene>
    <name evidence="1" type="ORF">B2K_14425</name>
</gene>
<dbReference type="KEGG" id="pmw:B2K_14425"/>
<dbReference type="EMBL" id="CP003422">
    <property type="protein sequence ID" value="AFH61897.2"/>
    <property type="molecule type" value="Genomic_DNA"/>
</dbReference>
<dbReference type="Proteomes" id="UP000007392">
    <property type="component" value="Chromosome"/>
</dbReference>